<dbReference type="InterPro" id="IPR004089">
    <property type="entry name" value="MCPsignal_dom"/>
</dbReference>
<dbReference type="Proteomes" id="UP000075391">
    <property type="component" value="Unassembled WGS sequence"/>
</dbReference>
<feature type="transmembrane region" description="Helical" evidence="4">
    <location>
        <begin position="194"/>
        <end position="216"/>
    </location>
</feature>
<evidence type="ECO:0000313" key="6">
    <source>
        <dbReference type="EMBL" id="KYG67611.1"/>
    </source>
</evidence>
<dbReference type="PROSITE" id="PS50111">
    <property type="entry name" value="CHEMOTAXIS_TRANSDUC_2"/>
    <property type="match status" value="1"/>
</dbReference>
<dbReference type="Pfam" id="PF12729">
    <property type="entry name" value="4HB_MCP_1"/>
    <property type="match status" value="1"/>
</dbReference>
<dbReference type="SUPFAM" id="SSF58104">
    <property type="entry name" value="Methyl-accepting chemotaxis protein (MCP) signaling domain"/>
    <property type="match status" value="1"/>
</dbReference>
<dbReference type="GO" id="GO:0006935">
    <property type="term" value="P:chemotaxis"/>
    <property type="evidence" value="ECO:0007669"/>
    <property type="project" value="InterPro"/>
</dbReference>
<reference evidence="6 7" key="1">
    <citation type="submission" date="2016-03" db="EMBL/GenBank/DDBJ databases">
        <authorList>
            <person name="Ploux O."/>
        </authorList>
    </citation>
    <scope>NUCLEOTIDE SEQUENCE [LARGE SCALE GENOMIC DNA]</scope>
    <source>
        <strain evidence="6 7">BER2</strain>
    </source>
</reference>
<gene>
    <name evidence="6" type="ORF">AZI85_17170</name>
</gene>
<evidence type="ECO:0000256" key="4">
    <source>
        <dbReference type="SAM" id="Phobius"/>
    </source>
</evidence>
<sequence length="492" mass="53431">MSKMGLKAKLIVLCSAMSLVPVVVGAFAYFAIRDIDENYNGVTYKVLPNIQLADQMYLDFRMLRINLRSLGLPHLPKEKAEAFIKGAEHHLTQYEEKNAKYKLLSYMPGEEDLYKKVDNAWQELKVLYTEALRLYRTGKPEDIDKMVQIFINQDLEKSTVYRNSMNNLVAYQEKQASIFIQKAEDQVDSSNSTMIIVIGVGVILGQGIGLFVAVSLSKTINFTSKELESSSHQVRDAAAQISDTSQTLSQSATEQASSLEETVATIEEITSMIKINSENAKQSSVLANGTSAIAIKGESQVNKLIDSIASIADDSKKIADITNVIDDIAFQTNLLALNAAVEAARAGEQGKGFAVVAEAVRNLAQRSAESAKNIASLISASVEKINSGSEQAKNSGLVLKEIVSETSKVAALSEELAKASEEQFNGISQIGKAMNQLDQVTQMNAASSEESAAAAEELSAQAYSLLANVETLQVLVNGDVEKNHQRPFLKAS</sequence>
<evidence type="ECO:0000256" key="1">
    <source>
        <dbReference type="ARBA" id="ARBA00022481"/>
    </source>
</evidence>
<accession>A0A150WT84</accession>
<keyword evidence="3" id="KW-0807">Transducer</keyword>
<protein>
    <recommendedName>
        <fullName evidence="5">Methyl-accepting transducer domain-containing protein</fullName>
    </recommendedName>
</protein>
<dbReference type="PANTHER" id="PTHR43531:SF14">
    <property type="entry name" value="METHYL-ACCEPTING CHEMOTAXIS PROTEIN I-RELATED"/>
    <property type="match status" value="1"/>
</dbReference>
<evidence type="ECO:0000313" key="7">
    <source>
        <dbReference type="Proteomes" id="UP000075391"/>
    </source>
</evidence>
<dbReference type="InterPro" id="IPR024478">
    <property type="entry name" value="HlyB_4HB_MCP"/>
</dbReference>
<dbReference type="InterPro" id="IPR051310">
    <property type="entry name" value="MCP_chemotaxis"/>
</dbReference>
<feature type="domain" description="Methyl-accepting transducer" evidence="5">
    <location>
        <begin position="230"/>
        <end position="459"/>
    </location>
</feature>
<comment type="similarity">
    <text evidence="2">Belongs to the methyl-accepting chemotaxis (MCP) protein family.</text>
</comment>
<dbReference type="GO" id="GO:0005886">
    <property type="term" value="C:plasma membrane"/>
    <property type="evidence" value="ECO:0007669"/>
    <property type="project" value="TreeGrafter"/>
</dbReference>
<dbReference type="CDD" id="cd11386">
    <property type="entry name" value="MCP_signal"/>
    <property type="match status" value="1"/>
</dbReference>
<dbReference type="InterPro" id="IPR004090">
    <property type="entry name" value="Chemotax_Me-accpt_rcpt"/>
</dbReference>
<keyword evidence="4" id="KW-0472">Membrane</keyword>
<name>A0A150WT84_BDEBC</name>
<dbReference type="EMBL" id="LUKF01000008">
    <property type="protein sequence ID" value="KYG67611.1"/>
    <property type="molecule type" value="Genomic_DNA"/>
</dbReference>
<organism evidence="6 7">
    <name type="scientific">Bdellovibrio bacteriovorus</name>
    <dbReference type="NCBI Taxonomy" id="959"/>
    <lineage>
        <taxon>Bacteria</taxon>
        <taxon>Pseudomonadati</taxon>
        <taxon>Bdellovibrionota</taxon>
        <taxon>Bdellovibrionia</taxon>
        <taxon>Bdellovibrionales</taxon>
        <taxon>Pseudobdellovibrionaceae</taxon>
        <taxon>Bdellovibrio</taxon>
    </lineage>
</organism>
<dbReference type="AlphaFoldDB" id="A0A150WT84"/>
<dbReference type="GO" id="GO:0007165">
    <property type="term" value="P:signal transduction"/>
    <property type="evidence" value="ECO:0007669"/>
    <property type="project" value="UniProtKB-KW"/>
</dbReference>
<dbReference type="SMART" id="SM00283">
    <property type="entry name" value="MA"/>
    <property type="match status" value="1"/>
</dbReference>
<proteinExistence type="inferred from homology"/>
<dbReference type="PRINTS" id="PR00260">
    <property type="entry name" value="CHEMTRNSDUCR"/>
</dbReference>
<dbReference type="Pfam" id="PF00015">
    <property type="entry name" value="MCPsignal"/>
    <property type="match status" value="1"/>
</dbReference>
<keyword evidence="4" id="KW-1133">Transmembrane helix</keyword>
<keyword evidence="1" id="KW-0488">Methylation</keyword>
<evidence type="ECO:0000256" key="3">
    <source>
        <dbReference type="PROSITE-ProRule" id="PRU00284"/>
    </source>
</evidence>
<dbReference type="PANTHER" id="PTHR43531">
    <property type="entry name" value="PROTEIN ICFG"/>
    <property type="match status" value="1"/>
</dbReference>
<keyword evidence="4" id="KW-0812">Transmembrane</keyword>
<dbReference type="GO" id="GO:0004888">
    <property type="term" value="F:transmembrane signaling receptor activity"/>
    <property type="evidence" value="ECO:0007669"/>
    <property type="project" value="InterPro"/>
</dbReference>
<evidence type="ECO:0000256" key="2">
    <source>
        <dbReference type="ARBA" id="ARBA00029447"/>
    </source>
</evidence>
<comment type="caution">
    <text evidence="6">The sequence shown here is derived from an EMBL/GenBank/DDBJ whole genome shotgun (WGS) entry which is preliminary data.</text>
</comment>
<evidence type="ECO:0000259" key="5">
    <source>
        <dbReference type="PROSITE" id="PS50111"/>
    </source>
</evidence>
<dbReference type="Gene3D" id="1.10.287.950">
    <property type="entry name" value="Methyl-accepting chemotaxis protein"/>
    <property type="match status" value="1"/>
</dbReference>
<dbReference type="RefSeq" id="WP_063243321.1">
    <property type="nucleotide sequence ID" value="NZ_LUKF01000008.1"/>
</dbReference>